<keyword evidence="13" id="KW-0547">Nucleotide-binding</keyword>
<evidence type="ECO:0000256" key="9">
    <source>
        <dbReference type="ARBA" id="ARBA00048205"/>
    </source>
</evidence>
<keyword evidence="4 11" id="KW-0288">FMN</keyword>
<comment type="cofactor">
    <cofactor evidence="11 13">
        <name>FMN</name>
        <dbReference type="ChEBI" id="CHEBI:58210"/>
    </cofactor>
</comment>
<proteinExistence type="inferred from homology"/>
<dbReference type="RefSeq" id="WP_183728053.1">
    <property type="nucleotide sequence ID" value="NZ_JACHID010000001.1"/>
</dbReference>
<dbReference type="Gene3D" id="3.20.20.70">
    <property type="entry name" value="Aldolase class I"/>
    <property type="match status" value="1"/>
</dbReference>
<dbReference type="CDD" id="cd02801">
    <property type="entry name" value="DUS_like_FMN"/>
    <property type="match status" value="1"/>
</dbReference>
<evidence type="ECO:0000259" key="14">
    <source>
        <dbReference type="Pfam" id="PF01207"/>
    </source>
</evidence>
<feature type="binding site" evidence="13">
    <location>
        <position position="75"/>
    </location>
    <ligand>
        <name>FMN</name>
        <dbReference type="ChEBI" id="CHEBI:58210"/>
    </ligand>
</feature>
<evidence type="ECO:0000256" key="11">
    <source>
        <dbReference type="PIRNR" id="PIRNR006621"/>
    </source>
</evidence>
<keyword evidence="7" id="KW-0694">RNA-binding</keyword>
<reference evidence="15 16" key="1">
    <citation type="submission" date="2020-08" db="EMBL/GenBank/DDBJ databases">
        <title>Genomic Encyclopedia of Type Strains, Phase IV (KMG-IV): sequencing the most valuable type-strain genomes for metagenomic binning, comparative biology and taxonomic classification.</title>
        <authorList>
            <person name="Goeker M."/>
        </authorList>
    </citation>
    <scope>NUCLEOTIDE SEQUENCE [LARGE SCALE GENOMIC DNA]</scope>
    <source>
        <strain evidence="15 16">DSM 22071</strain>
    </source>
</reference>
<evidence type="ECO:0000256" key="6">
    <source>
        <dbReference type="ARBA" id="ARBA00022857"/>
    </source>
</evidence>
<dbReference type="SUPFAM" id="SSF51395">
    <property type="entry name" value="FMN-linked oxidoreductases"/>
    <property type="match status" value="1"/>
</dbReference>
<comment type="function">
    <text evidence="1 11">Catalyzes the synthesis of 5,6-dihydrouridine (D), a modified base found in the D-loop of most tRNAs, via the reduction of the C5-C6 double bond in target uridines.</text>
</comment>
<name>A0A7W8DFT2_9BACT</name>
<dbReference type="PIRSF" id="PIRSF006621">
    <property type="entry name" value="Dus"/>
    <property type="match status" value="1"/>
</dbReference>
<dbReference type="PANTHER" id="PTHR45846">
    <property type="entry name" value="TRNA-DIHYDROURIDINE(47) SYNTHASE [NAD(P)(+)]-LIKE"/>
    <property type="match status" value="1"/>
</dbReference>
<dbReference type="InterPro" id="IPR001269">
    <property type="entry name" value="DUS_fam"/>
</dbReference>
<keyword evidence="3 11" id="KW-0285">Flavoprotein</keyword>
<feature type="binding site" evidence="13">
    <location>
        <position position="176"/>
    </location>
    <ligand>
        <name>FMN</name>
        <dbReference type="ChEBI" id="CHEBI:58210"/>
    </ligand>
</feature>
<dbReference type="AlphaFoldDB" id="A0A7W8DFT2"/>
<protein>
    <recommendedName>
        <fullName evidence="11">tRNA-dihydrouridine synthase</fullName>
        <ecNumber evidence="11">1.3.1.-</ecNumber>
    </recommendedName>
</protein>
<dbReference type="Gene3D" id="1.10.1200.80">
    <property type="entry name" value="Putative flavin oxidoreducatase, domain 2"/>
    <property type="match status" value="1"/>
</dbReference>
<evidence type="ECO:0000256" key="10">
    <source>
        <dbReference type="ARBA" id="ARBA00048802"/>
    </source>
</evidence>
<evidence type="ECO:0000256" key="7">
    <source>
        <dbReference type="ARBA" id="ARBA00022884"/>
    </source>
</evidence>
<comment type="caution">
    <text evidence="15">The sequence shown here is derived from an EMBL/GenBank/DDBJ whole genome shotgun (WGS) entry which is preliminary data.</text>
</comment>
<evidence type="ECO:0000256" key="3">
    <source>
        <dbReference type="ARBA" id="ARBA00022630"/>
    </source>
</evidence>
<feature type="domain" description="DUS-like FMN-binding" evidence="14">
    <location>
        <begin position="18"/>
        <end position="318"/>
    </location>
</feature>
<accession>A0A7W8DFT2</accession>
<evidence type="ECO:0000313" key="15">
    <source>
        <dbReference type="EMBL" id="MBB5020717.1"/>
    </source>
</evidence>
<dbReference type="EC" id="1.3.1.-" evidence="11"/>
<dbReference type="InterPro" id="IPR024036">
    <property type="entry name" value="tRNA-dHydroUridine_Synthase_C"/>
</dbReference>
<organism evidence="15 16">
    <name type="scientific">Desulfurispira natronophila</name>
    <dbReference type="NCBI Taxonomy" id="682562"/>
    <lineage>
        <taxon>Bacteria</taxon>
        <taxon>Pseudomonadati</taxon>
        <taxon>Chrysiogenota</taxon>
        <taxon>Chrysiogenia</taxon>
        <taxon>Chrysiogenales</taxon>
        <taxon>Chrysiogenaceae</taxon>
        <taxon>Desulfurispira</taxon>
    </lineage>
</organism>
<dbReference type="GO" id="GO:0050660">
    <property type="term" value="F:flavin adenine dinucleotide binding"/>
    <property type="evidence" value="ECO:0007669"/>
    <property type="project" value="InterPro"/>
</dbReference>
<comment type="similarity">
    <text evidence="11">Belongs to the dus family.</text>
</comment>
<dbReference type="PANTHER" id="PTHR45846:SF1">
    <property type="entry name" value="TRNA-DIHYDROURIDINE(47) SYNTHASE [NAD(P)(+)]-LIKE"/>
    <property type="match status" value="1"/>
</dbReference>
<evidence type="ECO:0000256" key="12">
    <source>
        <dbReference type="PIRSR" id="PIRSR006621-1"/>
    </source>
</evidence>
<evidence type="ECO:0000256" key="2">
    <source>
        <dbReference type="ARBA" id="ARBA00022555"/>
    </source>
</evidence>
<feature type="binding site" evidence="13">
    <location>
        <position position="146"/>
    </location>
    <ligand>
        <name>FMN</name>
        <dbReference type="ChEBI" id="CHEBI:58210"/>
    </ligand>
</feature>
<keyword evidence="2" id="KW-0820">tRNA-binding</keyword>
<comment type="catalytic activity">
    <reaction evidence="10">
        <text>a 5,6-dihydrouridine in tRNA + NAD(+) = a uridine in tRNA + NADH + H(+)</text>
        <dbReference type="Rhea" id="RHEA:54452"/>
        <dbReference type="Rhea" id="RHEA-COMP:13339"/>
        <dbReference type="Rhea" id="RHEA-COMP:13887"/>
        <dbReference type="ChEBI" id="CHEBI:15378"/>
        <dbReference type="ChEBI" id="CHEBI:57540"/>
        <dbReference type="ChEBI" id="CHEBI:57945"/>
        <dbReference type="ChEBI" id="CHEBI:65315"/>
        <dbReference type="ChEBI" id="CHEBI:74443"/>
    </reaction>
</comment>
<keyword evidence="8 11" id="KW-0560">Oxidoreductase</keyword>
<dbReference type="GO" id="GO:0017150">
    <property type="term" value="F:tRNA dihydrouridine synthase activity"/>
    <property type="evidence" value="ECO:0007669"/>
    <property type="project" value="InterPro"/>
</dbReference>
<dbReference type="InterPro" id="IPR013785">
    <property type="entry name" value="Aldolase_TIM"/>
</dbReference>
<dbReference type="Pfam" id="PF01207">
    <property type="entry name" value="Dus"/>
    <property type="match status" value="1"/>
</dbReference>
<dbReference type="GO" id="GO:0000049">
    <property type="term" value="F:tRNA binding"/>
    <property type="evidence" value="ECO:0007669"/>
    <property type="project" value="UniProtKB-KW"/>
</dbReference>
<evidence type="ECO:0000256" key="13">
    <source>
        <dbReference type="PIRSR" id="PIRSR006621-2"/>
    </source>
</evidence>
<evidence type="ECO:0000313" key="16">
    <source>
        <dbReference type="Proteomes" id="UP000528322"/>
    </source>
</evidence>
<dbReference type="EMBL" id="JACHID010000001">
    <property type="protein sequence ID" value="MBB5020717.1"/>
    <property type="molecule type" value="Genomic_DNA"/>
</dbReference>
<comment type="catalytic activity">
    <reaction evidence="9">
        <text>a 5,6-dihydrouridine in tRNA + NADP(+) = a uridine in tRNA + NADPH + H(+)</text>
        <dbReference type="Rhea" id="RHEA:23624"/>
        <dbReference type="Rhea" id="RHEA-COMP:13339"/>
        <dbReference type="Rhea" id="RHEA-COMP:13887"/>
        <dbReference type="ChEBI" id="CHEBI:15378"/>
        <dbReference type="ChEBI" id="CHEBI:57783"/>
        <dbReference type="ChEBI" id="CHEBI:58349"/>
        <dbReference type="ChEBI" id="CHEBI:65315"/>
        <dbReference type="ChEBI" id="CHEBI:74443"/>
    </reaction>
</comment>
<keyword evidence="6" id="KW-0521">NADP</keyword>
<evidence type="ECO:0000256" key="4">
    <source>
        <dbReference type="ARBA" id="ARBA00022643"/>
    </source>
</evidence>
<feature type="active site" description="Proton donor" evidence="12">
    <location>
        <position position="105"/>
    </location>
</feature>
<evidence type="ECO:0000256" key="1">
    <source>
        <dbReference type="ARBA" id="ARBA00002790"/>
    </source>
</evidence>
<evidence type="ECO:0000256" key="5">
    <source>
        <dbReference type="ARBA" id="ARBA00022694"/>
    </source>
</evidence>
<gene>
    <name evidence="15" type="ORF">HNR37_000020</name>
</gene>
<dbReference type="Proteomes" id="UP000528322">
    <property type="component" value="Unassembled WGS sequence"/>
</dbReference>
<keyword evidence="16" id="KW-1185">Reference proteome</keyword>
<evidence type="ECO:0000256" key="8">
    <source>
        <dbReference type="ARBA" id="ARBA00023002"/>
    </source>
</evidence>
<keyword evidence="5 11" id="KW-0819">tRNA processing</keyword>
<feature type="binding site" evidence="13">
    <location>
        <begin position="231"/>
        <end position="232"/>
    </location>
    <ligand>
        <name>FMN</name>
        <dbReference type="ChEBI" id="CHEBI:58210"/>
    </ligand>
</feature>
<sequence>MLKPLLLRHQTVTTPLFMAPVAGVTNTPFRIIVGESGCPQTFTEMVSSEALSRQVGKTRELLHTSDKESSQPFVQLFGSRPDAMATSARICVEEGFTLVDVNMGCPVKKVTKSGSGVQLMEQPKLAGDIVSAMHAAVGKYADITVKTRLGSVHGDERLIPLGEAVIAAGASMLTVHGRTRSDGFGGRADWRAIGQMCQGFKVPLVVNGDITCPTSLRRALKESGAQGAMIAREGYHRPWLFKQIAAELSGGVMSDPGRDAIVKLMLRHLELLELYCPDRAHVLMRKHGSWYTKGFSGGSAFRQQLNQCPDSHTVRQLLSAWRNEK</sequence>
<dbReference type="InterPro" id="IPR035587">
    <property type="entry name" value="DUS-like_FMN-bd"/>
</dbReference>